<dbReference type="SUPFAM" id="SSF140383">
    <property type="entry name" value="BSD domain-like"/>
    <property type="match status" value="2"/>
</dbReference>
<gene>
    <name evidence="8" type="primary">RvY_04833-1</name>
    <name evidence="8" type="synonym">RvY_04833.1</name>
    <name evidence="8" type="ORF">RvY_04833</name>
</gene>
<feature type="domain" description="BSD" evidence="7">
    <location>
        <begin position="184"/>
        <end position="236"/>
    </location>
</feature>
<dbReference type="Pfam" id="PF03909">
    <property type="entry name" value="BSD"/>
    <property type="match status" value="1"/>
</dbReference>
<dbReference type="InterPro" id="IPR013876">
    <property type="entry name" value="TFIIH_BTF_p62_N"/>
</dbReference>
<evidence type="ECO:0000256" key="3">
    <source>
        <dbReference type="ARBA" id="ARBA00022737"/>
    </source>
</evidence>
<accession>A0A1D1USZ0</accession>
<dbReference type="InterPro" id="IPR005607">
    <property type="entry name" value="BSD_dom"/>
</dbReference>
<evidence type="ECO:0000256" key="6">
    <source>
        <dbReference type="ARBA" id="ARBA00023242"/>
    </source>
</evidence>
<dbReference type="OrthoDB" id="360521at2759"/>
<evidence type="ECO:0000256" key="5">
    <source>
        <dbReference type="ARBA" id="ARBA00023163"/>
    </source>
</evidence>
<sequence>MAKSSGSGRGEDILLVVEHLKHQNQKGSLYVTSENLAFQVQGRETFDARYHFSDIKMQKISAEGKSKVQLQIILQNDQSYNFQFINPGGQADQLKDRNSVKEILMHMLPRFKRKITKEMEEKNKLLTDNPRVSQLYIDLVTTGMMNAEEFWTLHSDKLASVSNATQELGISASFLADVVPKVDGANSMRYNLTPQIIQAIFKTYPQVRKKHAETVPDKHSEQEFWTMFFHSHYFHRDRVVDRTSDNIFAECAQAEQQEMSNAAKKGVSNPEGNLKNLKDMVVDDEEGFGMNSTYQADASDDAATAKVTKRSLNMTHSQLIQRFNHHSARILTTTESHHKVYLPSVADEQAVHNGQVEDPVEEVAVLPQSARQDSELELLKKNDGGPKRAALKLTKTDAYHQGPAKKKGNVDLKQNRQRRSAFRAQLETLSAKRKVVIPSQVAVQTMHDLIGSKNRRQRNQDFQLPPPLRQELSNTYASLTEILRHFWSCFPLKDQFLKEKVIRTKGTLEKFETDRLRPLAVKLSTEGQPPQILAALFEMVKAANTRYQNEPKLRI</sequence>
<evidence type="ECO:0000259" key="7">
    <source>
        <dbReference type="PROSITE" id="PS50858"/>
    </source>
</evidence>
<dbReference type="PROSITE" id="PS50858">
    <property type="entry name" value="BSD"/>
    <property type="match status" value="2"/>
</dbReference>
<organism evidence="8 9">
    <name type="scientific">Ramazzottius varieornatus</name>
    <name type="common">Water bear</name>
    <name type="synonym">Tardigrade</name>
    <dbReference type="NCBI Taxonomy" id="947166"/>
    <lineage>
        <taxon>Eukaryota</taxon>
        <taxon>Metazoa</taxon>
        <taxon>Ecdysozoa</taxon>
        <taxon>Tardigrada</taxon>
        <taxon>Eutardigrada</taxon>
        <taxon>Parachela</taxon>
        <taxon>Hypsibioidea</taxon>
        <taxon>Ramazzottiidae</taxon>
        <taxon>Ramazzottius</taxon>
    </lineage>
</organism>
<keyword evidence="4" id="KW-0805">Transcription regulation</keyword>
<comment type="similarity">
    <text evidence="2">Belongs to the TFB1 family.</text>
</comment>
<dbReference type="GO" id="GO:0006351">
    <property type="term" value="P:DNA-templated transcription"/>
    <property type="evidence" value="ECO:0007669"/>
    <property type="project" value="InterPro"/>
</dbReference>
<dbReference type="SMART" id="SM00751">
    <property type="entry name" value="BSD"/>
    <property type="match status" value="2"/>
</dbReference>
<dbReference type="Gene3D" id="6.10.140.1200">
    <property type="match status" value="1"/>
</dbReference>
<keyword evidence="5" id="KW-0804">Transcription</keyword>
<name>A0A1D1USZ0_RAMVA</name>
<dbReference type="EMBL" id="BDGG01000002">
    <property type="protein sequence ID" value="GAU92796.1"/>
    <property type="molecule type" value="Genomic_DNA"/>
</dbReference>
<dbReference type="Gene3D" id="1.10.3970.10">
    <property type="entry name" value="BSD domain"/>
    <property type="match status" value="1"/>
</dbReference>
<proteinExistence type="inferred from homology"/>
<dbReference type="AlphaFoldDB" id="A0A1D1USZ0"/>
<dbReference type="InterPro" id="IPR027079">
    <property type="entry name" value="Tfb1/GTF2H1"/>
</dbReference>
<comment type="subcellular location">
    <subcellularLocation>
        <location evidence="1">Nucleus</location>
    </subcellularLocation>
</comment>
<feature type="domain" description="BSD" evidence="7">
    <location>
        <begin position="107"/>
        <end position="162"/>
    </location>
</feature>
<reference evidence="8 9" key="1">
    <citation type="journal article" date="2016" name="Nat. Commun.">
        <title>Extremotolerant tardigrade genome and improved radiotolerance of human cultured cells by tardigrade-unique protein.</title>
        <authorList>
            <person name="Hashimoto T."/>
            <person name="Horikawa D.D."/>
            <person name="Saito Y."/>
            <person name="Kuwahara H."/>
            <person name="Kozuka-Hata H."/>
            <person name="Shin-I T."/>
            <person name="Minakuchi Y."/>
            <person name="Ohishi K."/>
            <person name="Motoyama A."/>
            <person name="Aizu T."/>
            <person name="Enomoto A."/>
            <person name="Kondo K."/>
            <person name="Tanaka S."/>
            <person name="Hara Y."/>
            <person name="Koshikawa S."/>
            <person name="Sagara H."/>
            <person name="Miura T."/>
            <person name="Yokobori S."/>
            <person name="Miyagawa K."/>
            <person name="Suzuki Y."/>
            <person name="Kubo T."/>
            <person name="Oyama M."/>
            <person name="Kohara Y."/>
            <person name="Fujiyama A."/>
            <person name="Arakawa K."/>
            <person name="Katayama T."/>
            <person name="Toyoda A."/>
            <person name="Kunieda T."/>
        </authorList>
    </citation>
    <scope>NUCLEOTIDE SEQUENCE [LARGE SCALE GENOMIC DNA]</scope>
    <source>
        <strain evidence="8 9">YOKOZUNA-1</strain>
    </source>
</reference>
<evidence type="ECO:0000313" key="8">
    <source>
        <dbReference type="EMBL" id="GAU92796.1"/>
    </source>
</evidence>
<evidence type="ECO:0000256" key="2">
    <source>
        <dbReference type="ARBA" id="ARBA00009448"/>
    </source>
</evidence>
<evidence type="ECO:0000313" key="9">
    <source>
        <dbReference type="Proteomes" id="UP000186922"/>
    </source>
</evidence>
<keyword evidence="6" id="KW-0539">Nucleus</keyword>
<dbReference type="InterPro" id="IPR035925">
    <property type="entry name" value="BSD_dom_sf"/>
</dbReference>
<evidence type="ECO:0000256" key="1">
    <source>
        <dbReference type="ARBA" id="ARBA00004123"/>
    </source>
</evidence>
<evidence type="ECO:0000256" key="4">
    <source>
        <dbReference type="ARBA" id="ARBA00023015"/>
    </source>
</evidence>
<comment type="caution">
    <text evidence="8">The sequence shown here is derived from an EMBL/GenBank/DDBJ whole genome shotgun (WGS) entry which is preliminary data.</text>
</comment>
<dbReference type="STRING" id="947166.A0A1D1USZ0"/>
<keyword evidence="3" id="KW-0677">Repeat</keyword>
<dbReference type="Pfam" id="PF08567">
    <property type="entry name" value="PH_TFIIH"/>
    <property type="match status" value="1"/>
</dbReference>
<dbReference type="CDD" id="cd13229">
    <property type="entry name" value="PH_TFIIH"/>
    <property type="match status" value="1"/>
</dbReference>
<dbReference type="GO" id="GO:0006289">
    <property type="term" value="P:nucleotide-excision repair"/>
    <property type="evidence" value="ECO:0007669"/>
    <property type="project" value="InterPro"/>
</dbReference>
<keyword evidence="9" id="KW-1185">Reference proteome</keyword>
<dbReference type="InterPro" id="IPR011993">
    <property type="entry name" value="PH-like_dom_sf"/>
</dbReference>
<protein>
    <recommendedName>
        <fullName evidence="7">BSD domain-containing protein</fullName>
    </recommendedName>
</protein>
<dbReference type="PANTHER" id="PTHR12856">
    <property type="entry name" value="TRANSCRIPTION INITIATION FACTOR IIH-RELATED"/>
    <property type="match status" value="1"/>
</dbReference>
<dbReference type="SUPFAM" id="SSF50729">
    <property type="entry name" value="PH domain-like"/>
    <property type="match status" value="1"/>
</dbReference>
<dbReference type="GO" id="GO:0000439">
    <property type="term" value="C:transcription factor TFIIH core complex"/>
    <property type="evidence" value="ECO:0007669"/>
    <property type="project" value="InterPro"/>
</dbReference>
<dbReference type="Gene3D" id="2.30.29.30">
    <property type="entry name" value="Pleckstrin-homology domain (PH domain)/Phosphotyrosine-binding domain (PTB)"/>
    <property type="match status" value="1"/>
</dbReference>
<dbReference type="Proteomes" id="UP000186922">
    <property type="component" value="Unassembled WGS sequence"/>
</dbReference>